<dbReference type="GO" id="GO:0040031">
    <property type="term" value="P:snRNA modification"/>
    <property type="evidence" value="ECO:0007669"/>
    <property type="project" value="TreeGrafter"/>
</dbReference>
<dbReference type="PROSITE" id="PS51515">
    <property type="entry name" value="BIN3_SAM"/>
    <property type="match status" value="1"/>
</dbReference>
<dbReference type="Pfam" id="PF06859">
    <property type="entry name" value="Bin3"/>
    <property type="match status" value="1"/>
</dbReference>
<name>A0AAW2CPA8_9ROSI</name>
<organism evidence="9 10">
    <name type="scientific">Lithocarpus litseifolius</name>
    <dbReference type="NCBI Taxonomy" id="425828"/>
    <lineage>
        <taxon>Eukaryota</taxon>
        <taxon>Viridiplantae</taxon>
        <taxon>Streptophyta</taxon>
        <taxon>Embryophyta</taxon>
        <taxon>Tracheophyta</taxon>
        <taxon>Spermatophyta</taxon>
        <taxon>Magnoliopsida</taxon>
        <taxon>eudicotyledons</taxon>
        <taxon>Gunneridae</taxon>
        <taxon>Pentapetalae</taxon>
        <taxon>rosids</taxon>
        <taxon>fabids</taxon>
        <taxon>Fagales</taxon>
        <taxon>Fagaceae</taxon>
        <taxon>Lithocarpus</taxon>
    </lineage>
</organism>
<reference evidence="9 10" key="1">
    <citation type="submission" date="2024-01" db="EMBL/GenBank/DDBJ databases">
        <title>A telomere-to-telomere, gap-free genome of sweet tea (Lithocarpus litseifolius).</title>
        <authorList>
            <person name="Zhou J."/>
        </authorList>
    </citation>
    <scope>NUCLEOTIDE SEQUENCE [LARGE SCALE GENOMIC DNA]</scope>
    <source>
        <strain evidence="9">Zhou-2022a</strain>
        <tissue evidence="9">Leaf</tissue>
    </source>
</reference>
<dbReference type="EC" id="2.1.1.-" evidence="6"/>
<evidence type="ECO:0000256" key="2">
    <source>
        <dbReference type="ARBA" id="ARBA00022603"/>
    </source>
</evidence>
<dbReference type="AlphaFoldDB" id="A0AAW2CPA8"/>
<dbReference type="PANTHER" id="PTHR12315">
    <property type="entry name" value="BICOID-INTERACTING PROTEIN RELATED"/>
    <property type="match status" value="1"/>
</dbReference>
<evidence type="ECO:0000256" key="7">
    <source>
        <dbReference type="SAM" id="Phobius"/>
    </source>
</evidence>
<keyword evidence="7" id="KW-1133">Transmembrane helix</keyword>
<comment type="similarity">
    <text evidence="1 6">Belongs to the methyltransferase superfamily.</text>
</comment>
<evidence type="ECO:0000313" key="9">
    <source>
        <dbReference type="EMBL" id="KAL0000033.1"/>
    </source>
</evidence>
<sequence length="118" mass="13850">MEQQHQHSKRKRKPVFVFGNYKNYYGYRQKSFAAEAFLELILILGGVLVLEPQPWKSYENNRLVSETTAMNYRSILFRPAKFQEILLDKIGFRKVEDITSHLSGSKAGFNRPILVFHK</sequence>
<evidence type="ECO:0000259" key="8">
    <source>
        <dbReference type="PROSITE" id="PS51515"/>
    </source>
</evidence>
<keyword evidence="10" id="KW-1185">Reference proteome</keyword>
<dbReference type="GO" id="GO:0008173">
    <property type="term" value="F:RNA methyltransferase activity"/>
    <property type="evidence" value="ECO:0007669"/>
    <property type="project" value="UniProtKB-UniRule"/>
</dbReference>
<keyword evidence="4 5" id="KW-0949">S-adenosyl-L-methionine</keyword>
<dbReference type="EMBL" id="JAZDWU010000006">
    <property type="protein sequence ID" value="KAL0000033.1"/>
    <property type="molecule type" value="Genomic_DNA"/>
</dbReference>
<dbReference type="GO" id="GO:0017069">
    <property type="term" value="F:snRNA binding"/>
    <property type="evidence" value="ECO:0007669"/>
    <property type="project" value="TreeGrafter"/>
</dbReference>
<evidence type="ECO:0000256" key="3">
    <source>
        <dbReference type="ARBA" id="ARBA00022679"/>
    </source>
</evidence>
<dbReference type="PANTHER" id="PTHR12315:SF0">
    <property type="entry name" value="7SK SNRNA METHYLPHOSPHATE CAPPING ENZYME"/>
    <property type="match status" value="1"/>
</dbReference>
<keyword evidence="7" id="KW-0812">Transmembrane</keyword>
<accession>A0AAW2CPA8</accession>
<dbReference type="InterPro" id="IPR039772">
    <property type="entry name" value="Bin3-like"/>
</dbReference>
<evidence type="ECO:0000313" key="10">
    <source>
        <dbReference type="Proteomes" id="UP001459277"/>
    </source>
</evidence>
<proteinExistence type="inferred from homology"/>
<dbReference type="InterPro" id="IPR024160">
    <property type="entry name" value="BIN3_SAM-bd_dom"/>
</dbReference>
<feature type="transmembrane region" description="Helical" evidence="7">
    <location>
        <begin position="32"/>
        <end position="50"/>
    </location>
</feature>
<evidence type="ECO:0000256" key="5">
    <source>
        <dbReference type="PROSITE-ProRule" id="PRU00848"/>
    </source>
</evidence>
<evidence type="ECO:0000256" key="1">
    <source>
        <dbReference type="ARBA" id="ARBA00008361"/>
    </source>
</evidence>
<dbReference type="InterPro" id="IPR029063">
    <property type="entry name" value="SAM-dependent_MTases_sf"/>
</dbReference>
<dbReference type="InterPro" id="IPR010675">
    <property type="entry name" value="Bin3_C"/>
</dbReference>
<protein>
    <recommendedName>
        <fullName evidence="6">RNA methyltransferase</fullName>
        <ecNumber evidence="6">2.1.1.-</ecNumber>
    </recommendedName>
</protein>
<evidence type="ECO:0000256" key="4">
    <source>
        <dbReference type="ARBA" id="ARBA00022691"/>
    </source>
</evidence>
<keyword evidence="2 6" id="KW-0489">Methyltransferase</keyword>
<dbReference type="Gene3D" id="3.40.50.150">
    <property type="entry name" value="Vaccinia Virus protein VP39"/>
    <property type="match status" value="1"/>
</dbReference>
<keyword evidence="7" id="KW-0472">Membrane</keyword>
<feature type="domain" description="Bin3-type SAM" evidence="8">
    <location>
        <begin position="45"/>
        <end position="118"/>
    </location>
</feature>
<keyword evidence="3 6" id="KW-0808">Transferase</keyword>
<dbReference type="GO" id="GO:0008171">
    <property type="term" value="F:O-methyltransferase activity"/>
    <property type="evidence" value="ECO:0007669"/>
    <property type="project" value="UniProtKB-UniRule"/>
</dbReference>
<dbReference type="GO" id="GO:0032259">
    <property type="term" value="P:methylation"/>
    <property type="evidence" value="ECO:0007669"/>
    <property type="project" value="UniProtKB-KW"/>
</dbReference>
<evidence type="ECO:0000256" key="6">
    <source>
        <dbReference type="RuleBase" id="RU367087"/>
    </source>
</evidence>
<comment type="caution">
    <text evidence="9">The sequence shown here is derived from an EMBL/GenBank/DDBJ whole genome shotgun (WGS) entry which is preliminary data.</text>
</comment>
<gene>
    <name evidence="9" type="ORF">SO802_019635</name>
</gene>
<dbReference type="Proteomes" id="UP001459277">
    <property type="component" value="Unassembled WGS sequence"/>
</dbReference>